<dbReference type="EMBL" id="ML119129">
    <property type="protein sequence ID" value="RPB12315.1"/>
    <property type="molecule type" value="Genomic_DNA"/>
</dbReference>
<evidence type="ECO:0000313" key="2">
    <source>
        <dbReference type="Proteomes" id="UP000277580"/>
    </source>
</evidence>
<protein>
    <submittedName>
        <fullName evidence="1">Uncharacterized protein</fullName>
    </submittedName>
</protein>
<dbReference type="AlphaFoldDB" id="A0A3N4L2V9"/>
<dbReference type="Proteomes" id="UP000277580">
    <property type="component" value="Unassembled WGS sequence"/>
</dbReference>
<accession>A0A3N4L2V9</accession>
<evidence type="ECO:0000313" key="1">
    <source>
        <dbReference type="EMBL" id="RPB12315.1"/>
    </source>
</evidence>
<proteinExistence type="predicted"/>
<keyword evidence="2" id="KW-1185">Reference proteome</keyword>
<organism evidence="1 2">
    <name type="scientific">Morchella conica CCBAS932</name>
    <dbReference type="NCBI Taxonomy" id="1392247"/>
    <lineage>
        <taxon>Eukaryota</taxon>
        <taxon>Fungi</taxon>
        <taxon>Dikarya</taxon>
        <taxon>Ascomycota</taxon>
        <taxon>Pezizomycotina</taxon>
        <taxon>Pezizomycetes</taxon>
        <taxon>Pezizales</taxon>
        <taxon>Morchellaceae</taxon>
        <taxon>Morchella</taxon>
    </lineage>
</organism>
<reference evidence="1 2" key="1">
    <citation type="journal article" date="2018" name="Nat. Ecol. Evol.">
        <title>Pezizomycetes genomes reveal the molecular basis of ectomycorrhizal truffle lifestyle.</title>
        <authorList>
            <person name="Murat C."/>
            <person name="Payen T."/>
            <person name="Noel B."/>
            <person name="Kuo A."/>
            <person name="Morin E."/>
            <person name="Chen J."/>
            <person name="Kohler A."/>
            <person name="Krizsan K."/>
            <person name="Balestrini R."/>
            <person name="Da Silva C."/>
            <person name="Montanini B."/>
            <person name="Hainaut M."/>
            <person name="Levati E."/>
            <person name="Barry K.W."/>
            <person name="Belfiori B."/>
            <person name="Cichocki N."/>
            <person name="Clum A."/>
            <person name="Dockter R.B."/>
            <person name="Fauchery L."/>
            <person name="Guy J."/>
            <person name="Iotti M."/>
            <person name="Le Tacon F."/>
            <person name="Lindquist E.A."/>
            <person name="Lipzen A."/>
            <person name="Malagnac F."/>
            <person name="Mello A."/>
            <person name="Molinier V."/>
            <person name="Miyauchi S."/>
            <person name="Poulain J."/>
            <person name="Riccioni C."/>
            <person name="Rubini A."/>
            <person name="Sitrit Y."/>
            <person name="Splivallo R."/>
            <person name="Traeger S."/>
            <person name="Wang M."/>
            <person name="Zifcakova L."/>
            <person name="Wipf D."/>
            <person name="Zambonelli A."/>
            <person name="Paolocci F."/>
            <person name="Nowrousian M."/>
            <person name="Ottonello S."/>
            <person name="Baldrian P."/>
            <person name="Spatafora J.W."/>
            <person name="Henrissat B."/>
            <person name="Nagy L.G."/>
            <person name="Aury J.M."/>
            <person name="Wincker P."/>
            <person name="Grigoriev I.V."/>
            <person name="Bonfante P."/>
            <person name="Martin F.M."/>
        </authorList>
    </citation>
    <scope>NUCLEOTIDE SEQUENCE [LARGE SCALE GENOMIC DNA]</scope>
    <source>
        <strain evidence="1 2">CCBAS932</strain>
    </source>
</reference>
<dbReference type="InParanoid" id="A0A3N4L2V9"/>
<gene>
    <name evidence="1" type="ORF">P167DRAFT_545552</name>
</gene>
<name>A0A3N4L2V9_9PEZI</name>
<sequence>MTASSQINAQPNPPPDTRKVEKWSEMVEQVQRTFDSMLEWDLEEYWIVHMLRGLQMYRNQYQTCIERFSEEGGLNEAGRLEAVAIRNNPMETPARRRVAIRSLDRSKFLVKHCIEAEARMRKQVLLMIYAERKLEMRKSLENY</sequence>